<dbReference type="GO" id="GO:1990904">
    <property type="term" value="C:ribonucleoprotein complex"/>
    <property type="evidence" value="ECO:0007669"/>
    <property type="project" value="UniProtKB-KW"/>
</dbReference>
<dbReference type="GO" id="GO:0006397">
    <property type="term" value="P:mRNA processing"/>
    <property type="evidence" value="ECO:0007669"/>
    <property type="project" value="UniProtKB-KW"/>
</dbReference>
<reference evidence="14" key="4">
    <citation type="submission" date="2025-04" db="UniProtKB">
        <authorList>
            <consortium name="RefSeq"/>
        </authorList>
    </citation>
    <scope>IDENTIFICATION</scope>
    <source>
        <tissue evidence="14">Leaf</tissue>
    </source>
</reference>
<dbReference type="GO" id="GO:0003729">
    <property type="term" value="F:mRNA binding"/>
    <property type="evidence" value="ECO:0007669"/>
    <property type="project" value="TreeGrafter"/>
</dbReference>
<evidence type="ECO:0000313" key="11">
    <source>
        <dbReference type="EMBL" id="OWM65458.1"/>
    </source>
</evidence>
<dbReference type="Proteomes" id="UP000197138">
    <property type="component" value="Unassembled WGS sequence"/>
</dbReference>
<dbReference type="InterPro" id="IPR050502">
    <property type="entry name" value="Euk_RNA-bind_prot"/>
</dbReference>
<evidence type="ECO:0000256" key="5">
    <source>
        <dbReference type="ARBA" id="ARBA00022737"/>
    </source>
</evidence>
<accession>A0A218VZ26</accession>
<dbReference type="SMART" id="SM00360">
    <property type="entry name" value="RRM"/>
    <property type="match status" value="2"/>
</dbReference>
<feature type="compositionally biased region" description="Low complexity" evidence="9">
    <location>
        <begin position="77"/>
        <end position="87"/>
    </location>
</feature>
<dbReference type="GO" id="GO:0008266">
    <property type="term" value="F:poly(U) RNA binding"/>
    <property type="evidence" value="ECO:0007669"/>
    <property type="project" value="UniProtKB-ARBA"/>
</dbReference>
<dbReference type="EMBL" id="MTKT01005615">
    <property type="protein sequence ID" value="OWM65458.1"/>
    <property type="molecule type" value="Genomic_DNA"/>
</dbReference>
<dbReference type="GO" id="GO:0009451">
    <property type="term" value="P:RNA modification"/>
    <property type="evidence" value="ECO:0007669"/>
    <property type="project" value="UniProtKB-ARBA"/>
</dbReference>
<protein>
    <submittedName>
        <fullName evidence="14">28 kDa ribonucleoprotein, chloroplastic-like</fullName>
    </submittedName>
</protein>
<reference evidence="12" key="1">
    <citation type="journal article" date="2017" name="Plant J.">
        <title>The pomegranate (Punica granatum L.) genome and the genomics of punicalagin biosynthesis.</title>
        <authorList>
            <person name="Qin G."/>
            <person name="Xu C."/>
            <person name="Ming R."/>
            <person name="Tang H."/>
            <person name="Guyot R."/>
            <person name="Kramer E.M."/>
            <person name="Hu Y."/>
            <person name="Yi X."/>
            <person name="Qi Y."/>
            <person name="Xu X."/>
            <person name="Gao Z."/>
            <person name="Pan H."/>
            <person name="Jian J."/>
            <person name="Tian Y."/>
            <person name="Yue Z."/>
            <person name="Xu Y."/>
        </authorList>
    </citation>
    <scope>NUCLEOTIDE SEQUENCE [LARGE SCALE GENOMIC DNA]</scope>
    <source>
        <strain evidence="12">cv. Dabenzi</strain>
    </source>
</reference>
<reference evidence="11" key="2">
    <citation type="submission" date="2017-06" db="EMBL/GenBank/DDBJ databases">
        <title>The pomegranate genome and the genomics of punicalagin biosynthesis.</title>
        <authorList>
            <person name="Xu C."/>
        </authorList>
    </citation>
    <scope>NUCLEOTIDE SEQUENCE [LARGE SCALE GENOMIC DNA]</scope>
    <source>
        <tissue evidence="11">Fresh leaf</tissue>
    </source>
</reference>
<dbReference type="GO" id="GO:1901259">
    <property type="term" value="P:chloroplast rRNA processing"/>
    <property type="evidence" value="ECO:0007669"/>
    <property type="project" value="TreeGrafter"/>
</dbReference>
<evidence type="ECO:0000313" key="14">
    <source>
        <dbReference type="RefSeq" id="XP_031404446.1"/>
    </source>
</evidence>
<keyword evidence="4" id="KW-0507">mRNA processing</keyword>
<dbReference type="Proteomes" id="UP000515151">
    <property type="component" value="Chromosome 7"/>
</dbReference>
<dbReference type="CDD" id="cd21608">
    <property type="entry name" value="RRM2_NsCP33_like"/>
    <property type="match status" value="1"/>
</dbReference>
<dbReference type="AlphaFoldDB" id="A0A218VZ26"/>
<keyword evidence="3" id="KW-0934">Plastid</keyword>
<dbReference type="PANTHER" id="PTHR48025:SF3">
    <property type="entry name" value="31 KDA RIBONUCLEOPROTEIN, CHLOROPLASTIC-RELATED"/>
    <property type="match status" value="1"/>
</dbReference>
<dbReference type="OrthoDB" id="439808at2759"/>
<keyword evidence="13" id="KW-1185">Reference proteome</keyword>
<gene>
    <name evidence="14" type="primary">LOC116213577</name>
    <name evidence="11" type="ORF">CDL15_Pgr009048</name>
</gene>
<evidence type="ECO:0000256" key="1">
    <source>
        <dbReference type="ARBA" id="ARBA00004229"/>
    </source>
</evidence>
<evidence type="ECO:0000256" key="2">
    <source>
        <dbReference type="ARBA" id="ARBA00022528"/>
    </source>
</evidence>
<dbReference type="InterPro" id="IPR048289">
    <property type="entry name" value="RRM2_NsCP33-like"/>
</dbReference>
<comment type="subcellular location">
    <subcellularLocation>
        <location evidence="1">Plastid</location>
        <location evidence="1">Chloroplast</location>
    </subcellularLocation>
</comment>
<evidence type="ECO:0000256" key="3">
    <source>
        <dbReference type="ARBA" id="ARBA00022640"/>
    </source>
</evidence>
<dbReference type="FunFam" id="3.30.70.330:FF:000268">
    <property type="entry name" value="31 kDa ribonucleoprotein, chloroplastic"/>
    <property type="match status" value="1"/>
</dbReference>
<dbReference type="SUPFAM" id="SSF54928">
    <property type="entry name" value="RNA-binding domain, RBD"/>
    <property type="match status" value="2"/>
</dbReference>
<dbReference type="FunFam" id="3.30.70.330:FF:000799">
    <property type="entry name" value="31 kDa ribonucleoprotein, chloroplastic"/>
    <property type="match status" value="1"/>
</dbReference>
<evidence type="ECO:0000313" key="12">
    <source>
        <dbReference type="Proteomes" id="UP000197138"/>
    </source>
</evidence>
<dbReference type="GeneID" id="116213577"/>
<evidence type="ECO:0000256" key="4">
    <source>
        <dbReference type="ARBA" id="ARBA00022664"/>
    </source>
</evidence>
<name>A0A218VZ26_PUNGR</name>
<dbReference type="RefSeq" id="XP_031404446.1">
    <property type="nucleotide sequence ID" value="XM_031548586.1"/>
</dbReference>
<feature type="domain" description="RRM" evidence="10">
    <location>
        <begin position="232"/>
        <end position="310"/>
    </location>
</feature>
<evidence type="ECO:0000313" key="13">
    <source>
        <dbReference type="Proteomes" id="UP000515151"/>
    </source>
</evidence>
<dbReference type="Pfam" id="PF00076">
    <property type="entry name" value="RRM_1"/>
    <property type="match status" value="2"/>
</dbReference>
<evidence type="ECO:0000256" key="6">
    <source>
        <dbReference type="ARBA" id="ARBA00022884"/>
    </source>
</evidence>
<keyword evidence="5" id="KW-0677">Repeat</keyword>
<proteinExistence type="predicted"/>
<evidence type="ECO:0000256" key="9">
    <source>
        <dbReference type="SAM" id="MobiDB-lite"/>
    </source>
</evidence>
<keyword evidence="2" id="KW-0150">Chloroplast</keyword>
<dbReference type="InterPro" id="IPR035979">
    <property type="entry name" value="RBD_domain_sf"/>
</dbReference>
<keyword evidence="6 8" id="KW-0694">RNA-binding</keyword>
<dbReference type="GO" id="GO:0009535">
    <property type="term" value="C:chloroplast thylakoid membrane"/>
    <property type="evidence" value="ECO:0007669"/>
    <property type="project" value="TreeGrafter"/>
</dbReference>
<dbReference type="Gene3D" id="3.30.70.330">
    <property type="match status" value="2"/>
</dbReference>
<dbReference type="PANTHER" id="PTHR48025">
    <property type="entry name" value="OS02G0815200 PROTEIN"/>
    <property type="match status" value="1"/>
</dbReference>
<organism evidence="11 12">
    <name type="scientific">Punica granatum</name>
    <name type="common">Pomegranate</name>
    <dbReference type="NCBI Taxonomy" id="22663"/>
    <lineage>
        <taxon>Eukaryota</taxon>
        <taxon>Viridiplantae</taxon>
        <taxon>Streptophyta</taxon>
        <taxon>Embryophyta</taxon>
        <taxon>Tracheophyta</taxon>
        <taxon>Spermatophyta</taxon>
        <taxon>Magnoliopsida</taxon>
        <taxon>eudicotyledons</taxon>
        <taxon>Gunneridae</taxon>
        <taxon>Pentapetalae</taxon>
        <taxon>rosids</taxon>
        <taxon>malvids</taxon>
        <taxon>Myrtales</taxon>
        <taxon>Lythraceae</taxon>
        <taxon>Punica</taxon>
    </lineage>
</organism>
<sequence>MASATAPVFKPLSIRGSGLHSLPQLEILYSHLSIPQKPIKLRHFCSHSVHVLHPLKKKTRHSSLVAFVADASDWAPQEGDSTTTTTLEQEEQEGEQQWGAQEAEARVSDWEGEGDGGVEGGVFESEEEPPVAEPPEEAKLFVGNLSYDVDSEKLAMLFEQAGVVEIAEVIYNRDTDQSRGFGFVTMSTVEEAEKAVEKFHQYDLDGRLLTVNKAAPRGARPERTPRAFEPSFRIYVGNLPWDVDNARLEQVFSEHGKVVNARVVFDRETGRSRGFGFVTMASETEMNDAIAALDGQSLDGRAIRVNAAEERPRRSF</sequence>
<evidence type="ECO:0000259" key="10">
    <source>
        <dbReference type="PROSITE" id="PS50102"/>
    </source>
</evidence>
<dbReference type="InterPro" id="IPR000504">
    <property type="entry name" value="RRM_dom"/>
</dbReference>
<evidence type="ECO:0000256" key="7">
    <source>
        <dbReference type="ARBA" id="ARBA00023274"/>
    </source>
</evidence>
<evidence type="ECO:0000256" key="8">
    <source>
        <dbReference type="PROSITE-ProRule" id="PRU00176"/>
    </source>
</evidence>
<dbReference type="PROSITE" id="PS50102">
    <property type="entry name" value="RRM"/>
    <property type="match status" value="2"/>
</dbReference>
<reference evidence="13" key="3">
    <citation type="journal article" date="2020" name="Plant Biotechnol. J.">
        <title>The pomegranate (Punica granatum L.) draft genome dissects genetic divergence between soft- and hard-seeded cultivars.</title>
        <authorList>
            <person name="Luo X."/>
            <person name="Li H."/>
            <person name="Wu Z."/>
            <person name="Yao W."/>
            <person name="Zhao P."/>
            <person name="Cao D."/>
            <person name="Yu H."/>
            <person name="Li K."/>
            <person name="Poudel K."/>
            <person name="Zhao D."/>
            <person name="Zhang F."/>
            <person name="Xia X."/>
            <person name="Chen L."/>
            <person name="Wang Q."/>
            <person name="Jing D."/>
            <person name="Cao S."/>
        </authorList>
    </citation>
    <scope>NUCLEOTIDE SEQUENCE [LARGE SCALE GENOMIC DNA]</scope>
</reference>
<dbReference type="InterPro" id="IPR012677">
    <property type="entry name" value="Nucleotide-bd_a/b_plait_sf"/>
</dbReference>
<keyword evidence="7" id="KW-0687">Ribonucleoprotein</keyword>
<dbReference type="GO" id="GO:0045087">
    <property type="term" value="P:innate immune response"/>
    <property type="evidence" value="ECO:0007669"/>
    <property type="project" value="UniProtKB-ARBA"/>
</dbReference>
<feature type="domain" description="RRM" evidence="10">
    <location>
        <begin position="138"/>
        <end position="216"/>
    </location>
</feature>
<feature type="region of interest" description="Disordered" evidence="9">
    <location>
        <begin position="75"/>
        <end position="104"/>
    </location>
</feature>